<feature type="region of interest" description="Disordered" evidence="1">
    <location>
        <begin position="81"/>
        <end position="100"/>
    </location>
</feature>
<evidence type="ECO:0000313" key="4">
    <source>
        <dbReference type="Proteomes" id="UP000182631"/>
    </source>
</evidence>
<evidence type="ECO:0000256" key="1">
    <source>
        <dbReference type="SAM" id="MobiDB-lite"/>
    </source>
</evidence>
<dbReference type="EMBL" id="FITM01000145">
    <property type="protein sequence ID" value="SAY39244.1"/>
    <property type="molecule type" value="Genomic_DNA"/>
</dbReference>
<dbReference type="Pfam" id="PF11998">
    <property type="entry name" value="DUF3493"/>
    <property type="match status" value="1"/>
</dbReference>
<sequence length="100" mass="10959">MASPSQDPLDPQLKAKLQQELRTPWQSLRRALWIALEASAALGLVIMVLRLVGGETVQPNDVVVQVGAVVLFAYLLWKDRSPRSEAGPGQTRNSGSQKRP</sequence>
<evidence type="ECO:0000313" key="3">
    <source>
        <dbReference type="EMBL" id="SAY39244.1"/>
    </source>
</evidence>
<protein>
    <recommendedName>
        <fullName evidence="5">DUF3493 domain-containing protein</fullName>
    </recommendedName>
</protein>
<feature type="transmembrane region" description="Helical" evidence="2">
    <location>
        <begin position="31"/>
        <end position="52"/>
    </location>
</feature>
<keyword evidence="4" id="KW-1185">Reference proteome</keyword>
<proteinExistence type="predicted"/>
<reference evidence="4" key="1">
    <citation type="submission" date="2016-02" db="EMBL/GenBank/DDBJ databases">
        <authorList>
            <person name="liu f."/>
        </authorList>
    </citation>
    <scope>NUCLEOTIDE SEQUENCE [LARGE SCALE GENOMIC DNA]</scope>
</reference>
<keyword evidence="2" id="KW-0472">Membrane</keyword>
<dbReference type="Proteomes" id="UP000182631">
    <property type="component" value="Unassembled WGS sequence"/>
</dbReference>
<accession>A0A165AGK4</accession>
<name>A0A165AGK4_9SYNE</name>
<dbReference type="InterPro" id="IPR021883">
    <property type="entry name" value="LPA1-like"/>
</dbReference>
<feature type="compositionally biased region" description="Polar residues" evidence="1">
    <location>
        <begin position="90"/>
        <end position="100"/>
    </location>
</feature>
<dbReference type="RefSeq" id="WP_074457726.1">
    <property type="nucleotide sequence ID" value="NZ_FITM01000145.1"/>
</dbReference>
<keyword evidence="2" id="KW-0812">Transmembrane</keyword>
<dbReference type="AlphaFoldDB" id="A0A165AGK4"/>
<organism evidence="3 4">
    <name type="scientific">Candidatus Synechococcus spongiarum</name>
    <dbReference type="NCBI Taxonomy" id="431041"/>
    <lineage>
        <taxon>Bacteria</taxon>
        <taxon>Bacillati</taxon>
        <taxon>Cyanobacteriota</taxon>
        <taxon>Cyanophyceae</taxon>
        <taxon>Synechococcales</taxon>
        <taxon>Synechococcaceae</taxon>
        <taxon>Synechococcus</taxon>
    </lineage>
</organism>
<dbReference type="OrthoDB" id="557729at2"/>
<evidence type="ECO:0008006" key="5">
    <source>
        <dbReference type="Google" id="ProtNLM"/>
    </source>
</evidence>
<keyword evidence="2" id="KW-1133">Transmembrane helix</keyword>
<gene>
    <name evidence="3" type="ORF">FLM9_1314</name>
</gene>
<evidence type="ECO:0000256" key="2">
    <source>
        <dbReference type="SAM" id="Phobius"/>
    </source>
</evidence>